<reference evidence="2 3" key="1">
    <citation type="submission" date="2020-08" db="EMBL/GenBank/DDBJ databases">
        <title>Genomic Encyclopedia of Type Strains, Phase IV (KMG-IV): sequencing the most valuable type-strain genomes for metagenomic binning, comparative biology and taxonomic classification.</title>
        <authorList>
            <person name="Goeker M."/>
        </authorList>
    </citation>
    <scope>NUCLEOTIDE SEQUENCE [LARGE SCALE GENOMIC DNA]</scope>
    <source>
        <strain evidence="2 3">DSM 25897</strain>
    </source>
</reference>
<keyword evidence="2" id="KW-0540">Nuclease</keyword>
<gene>
    <name evidence="2" type="ORF">HNQ58_001501</name>
</gene>
<sequence length="122" mass="12586">MLASASSMPMAGLRAWFDTADGPRAFPLGALPAHAPACALTVHKSQGSEYGTVAVLLPDDPQHPLHSRELLYTAASRARHALTLHASEAVLRAGIERPVRRSGGLFERLTAALGGPAAGAGA</sequence>
<evidence type="ECO:0000259" key="1">
    <source>
        <dbReference type="Pfam" id="PF13538"/>
    </source>
</evidence>
<dbReference type="GO" id="GO:0004527">
    <property type="term" value="F:exonuclease activity"/>
    <property type="evidence" value="ECO:0007669"/>
    <property type="project" value="UniProtKB-KW"/>
</dbReference>
<dbReference type="SUPFAM" id="SSF52540">
    <property type="entry name" value="P-loop containing nucleoside triphosphate hydrolases"/>
    <property type="match status" value="1"/>
</dbReference>
<dbReference type="InterPro" id="IPR027417">
    <property type="entry name" value="P-loop_NTPase"/>
</dbReference>
<comment type="caution">
    <text evidence="2">The sequence shown here is derived from an EMBL/GenBank/DDBJ whole genome shotgun (WGS) entry which is preliminary data.</text>
</comment>
<proteinExistence type="predicted"/>
<dbReference type="Gene3D" id="3.40.50.300">
    <property type="entry name" value="P-loop containing nucleotide triphosphate hydrolases"/>
    <property type="match status" value="1"/>
</dbReference>
<name>A0A7W7Y019_9GAMM</name>
<keyword evidence="3" id="KW-1185">Reference proteome</keyword>
<accession>A0A7W7Y019</accession>
<dbReference type="CDD" id="cd18809">
    <property type="entry name" value="SF1_C_RecD"/>
    <property type="match status" value="1"/>
</dbReference>
<keyword evidence="2" id="KW-0378">Hydrolase</keyword>
<dbReference type="Proteomes" id="UP000519004">
    <property type="component" value="Unassembled WGS sequence"/>
</dbReference>
<dbReference type="Pfam" id="PF13538">
    <property type="entry name" value="UvrD_C_2"/>
    <property type="match status" value="1"/>
</dbReference>
<dbReference type="RefSeq" id="WP_183948280.1">
    <property type="nucleotide sequence ID" value="NZ_JACHHX010000009.1"/>
</dbReference>
<evidence type="ECO:0000313" key="3">
    <source>
        <dbReference type="Proteomes" id="UP000519004"/>
    </source>
</evidence>
<evidence type="ECO:0000313" key="2">
    <source>
        <dbReference type="EMBL" id="MBB5015597.1"/>
    </source>
</evidence>
<feature type="domain" description="UvrD-like helicase C-terminal" evidence="1">
    <location>
        <begin position="37"/>
        <end position="84"/>
    </location>
</feature>
<dbReference type="InterPro" id="IPR027785">
    <property type="entry name" value="UvrD-like_helicase_C"/>
</dbReference>
<dbReference type="EMBL" id="JACHHX010000009">
    <property type="protein sequence ID" value="MBB5015597.1"/>
    <property type="molecule type" value="Genomic_DNA"/>
</dbReference>
<keyword evidence="2" id="KW-0269">Exonuclease</keyword>
<organism evidence="2 3">
    <name type="scientific">Rehaibacterium terrae</name>
    <dbReference type="NCBI Taxonomy" id="1341696"/>
    <lineage>
        <taxon>Bacteria</taxon>
        <taxon>Pseudomonadati</taxon>
        <taxon>Pseudomonadota</taxon>
        <taxon>Gammaproteobacteria</taxon>
        <taxon>Lysobacterales</taxon>
        <taxon>Lysobacteraceae</taxon>
        <taxon>Rehaibacterium</taxon>
    </lineage>
</organism>
<dbReference type="AlphaFoldDB" id="A0A7W7Y019"/>
<protein>
    <submittedName>
        <fullName evidence="2">ATP-dependent exoDNAse (Exonuclease V) alpha subunit</fullName>
    </submittedName>
</protein>